<feature type="disulfide bond" evidence="21">
    <location>
        <begin position="34"/>
        <end position="111"/>
    </location>
</feature>
<dbReference type="Gramene" id="MELO3C018672.2.1">
    <property type="protein sequence ID" value="MELO3C018672.2.1"/>
    <property type="gene ID" value="MELO3C018672.2"/>
</dbReference>
<dbReference type="AlphaFoldDB" id="A0A1S3C169"/>
<feature type="binding site" evidence="19">
    <location>
        <position position="71"/>
    </location>
    <ligand>
        <name>Ca(2+)</name>
        <dbReference type="ChEBI" id="CHEBI:29108"/>
        <label>1</label>
    </ligand>
</feature>
<keyword evidence="8 22" id="KW-0349">Heme</keyword>
<feature type="binding site" evidence="19">
    <location>
        <position position="85"/>
    </location>
    <ligand>
        <name>Ca(2+)</name>
        <dbReference type="ChEBI" id="CHEBI:29108"/>
        <label>1</label>
    </ligand>
</feature>
<evidence type="ECO:0000313" key="26">
    <source>
        <dbReference type="RefSeq" id="XP_008455242.1"/>
    </source>
</evidence>
<evidence type="ECO:0000256" key="18">
    <source>
        <dbReference type="PIRSR" id="PIRSR600823-2"/>
    </source>
</evidence>
<evidence type="ECO:0000256" key="22">
    <source>
        <dbReference type="RuleBase" id="RU362060"/>
    </source>
</evidence>
<evidence type="ECO:0000313" key="24">
    <source>
        <dbReference type="EnsemblPlants" id="MELO3C018672.2.1"/>
    </source>
</evidence>
<keyword evidence="13 19" id="KW-0408">Iron</keyword>
<evidence type="ECO:0000256" key="9">
    <source>
        <dbReference type="ARBA" id="ARBA00022723"/>
    </source>
</evidence>
<dbReference type="InterPro" id="IPR019793">
    <property type="entry name" value="Peroxidases_heam-ligand_BS"/>
</dbReference>
<dbReference type="PROSITE" id="PS00436">
    <property type="entry name" value="PEROXIDASE_2"/>
    <property type="match status" value="1"/>
</dbReference>
<dbReference type="RefSeq" id="XP_008455242.1">
    <property type="nucleotide sequence ID" value="XM_008457020.2"/>
</dbReference>
<feature type="disulfide bond" evidence="21">
    <location>
        <begin position="117"/>
        <end position="320"/>
    </location>
</feature>
<comment type="function">
    <text evidence="2">Removal of H(2)O(2), oxidation of toxic reductants, biosynthesis and degradation of lignin, suberization, auxin catabolism, response to environmental stresses such as wounding, pathogen attack and oxidative stress. These functions might be dependent on each isozyme/isoform in each plant tissue.</text>
</comment>
<evidence type="ECO:0000256" key="12">
    <source>
        <dbReference type="ARBA" id="ARBA00023002"/>
    </source>
</evidence>
<dbReference type="PRINTS" id="PR00458">
    <property type="entry name" value="PEROXIDASE"/>
</dbReference>
<feature type="binding site" evidence="19">
    <location>
        <position position="247"/>
    </location>
    <ligand>
        <name>Ca(2+)</name>
        <dbReference type="ChEBI" id="CHEBI:29108"/>
        <label>2</label>
    </ligand>
</feature>
<evidence type="ECO:0000256" key="13">
    <source>
        <dbReference type="ARBA" id="ARBA00023004"/>
    </source>
</evidence>
<dbReference type="eggNOG" id="ENOG502QQ2G">
    <property type="taxonomic scope" value="Eukaryota"/>
</dbReference>
<evidence type="ECO:0000256" key="15">
    <source>
        <dbReference type="ARBA" id="ARBA00023180"/>
    </source>
</evidence>
<dbReference type="InterPro" id="IPR000823">
    <property type="entry name" value="Peroxidase_pln"/>
</dbReference>
<reference evidence="25" key="3">
    <citation type="submission" date="2025-05" db="UniProtKB">
        <authorList>
            <consortium name="RefSeq"/>
        </authorList>
    </citation>
    <scope>NUCLEOTIDE SEQUENCE [LARGE SCALE GENOMIC DNA]</scope>
</reference>
<dbReference type="Proteomes" id="UP001652600">
    <property type="component" value="Chromosome 1"/>
</dbReference>
<dbReference type="Pfam" id="PF00141">
    <property type="entry name" value="peroxidase"/>
    <property type="match status" value="1"/>
</dbReference>
<dbReference type="InterPro" id="IPR002016">
    <property type="entry name" value="Haem_peroxidase"/>
</dbReference>
<keyword evidence="7 22" id="KW-0575">Peroxidase</keyword>
<dbReference type="PROSITE" id="PS51257">
    <property type="entry name" value="PROKAR_LIPOPROTEIN"/>
    <property type="match status" value="1"/>
</dbReference>
<dbReference type="GO" id="GO:0020037">
    <property type="term" value="F:heme binding"/>
    <property type="evidence" value="ECO:0007669"/>
    <property type="project" value="UniProtKB-UniRule"/>
</dbReference>
<feature type="chain" id="PRO_5044514445" description="Peroxidase" evidence="22">
    <location>
        <begin position="24"/>
        <end position="324"/>
    </location>
</feature>
<feature type="binding site" evidence="19">
    <location>
        <position position="66"/>
    </location>
    <ligand>
        <name>Ca(2+)</name>
        <dbReference type="ChEBI" id="CHEBI:29108"/>
        <label>1</label>
    </ligand>
</feature>
<feature type="active site" description="Proton acceptor" evidence="17">
    <location>
        <position position="65"/>
    </location>
</feature>
<protein>
    <recommendedName>
        <fullName evidence="5 22">Peroxidase</fullName>
        <ecNumber evidence="5 22">1.11.1.7</ecNumber>
    </recommendedName>
</protein>
<dbReference type="PROSITE" id="PS00435">
    <property type="entry name" value="PEROXIDASE_1"/>
    <property type="match status" value="1"/>
</dbReference>
<feature type="binding site" description="axial binding residue" evidence="19">
    <location>
        <position position="188"/>
    </location>
    <ligand>
        <name>heme b</name>
        <dbReference type="ChEBI" id="CHEBI:60344"/>
    </ligand>
    <ligandPart>
        <name>Fe</name>
        <dbReference type="ChEBI" id="CHEBI:18248"/>
    </ligandPart>
</feature>
<keyword evidence="25" id="KW-1185">Reference proteome</keyword>
<dbReference type="Gene3D" id="1.10.520.10">
    <property type="match status" value="1"/>
</dbReference>
<dbReference type="CDD" id="cd00693">
    <property type="entry name" value="secretory_peroxidase"/>
    <property type="match status" value="1"/>
</dbReference>
<feature type="binding site" evidence="19">
    <location>
        <position position="239"/>
    </location>
    <ligand>
        <name>Ca(2+)</name>
        <dbReference type="ChEBI" id="CHEBI:29108"/>
        <label>2</label>
    </ligand>
</feature>
<evidence type="ECO:0000256" key="5">
    <source>
        <dbReference type="ARBA" id="ARBA00012313"/>
    </source>
</evidence>
<evidence type="ECO:0000256" key="6">
    <source>
        <dbReference type="ARBA" id="ARBA00022525"/>
    </source>
</evidence>
<dbReference type="Gene3D" id="1.10.420.10">
    <property type="entry name" value="Peroxidase, domain 2"/>
    <property type="match status" value="1"/>
</dbReference>
<dbReference type="GO" id="GO:0005576">
    <property type="term" value="C:extracellular region"/>
    <property type="evidence" value="ECO:0007669"/>
    <property type="project" value="UniProtKB-SubCell"/>
</dbReference>
<feature type="disulfide bond" evidence="21">
    <location>
        <begin position="67"/>
        <end position="72"/>
    </location>
</feature>
<evidence type="ECO:0000256" key="10">
    <source>
        <dbReference type="ARBA" id="ARBA00022729"/>
    </source>
</evidence>
<feature type="binding site" evidence="19">
    <location>
        <position position="75"/>
    </location>
    <ligand>
        <name>Ca(2+)</name>
        <dbReference type="ChEBI" id="CHEBI:29108"/>
        <label>1</label>
    </ligand>
</feature>
<evidence type="ECO:0000256" key="1">
    <source>
        <dbReference type="ARBA" id="ARBA00000189"/>
    </source>
</evidence>
<dbReference type="InterPro" id="IPR019794">
    <property type="entry name" value="Peroxidases_AS"/>
</dbReference>
<keyword evidence="11 19" id="KW-0106">Calcium</keyword>
<evidence type="ECO:0000256" key="16">
    <source>
        <dbReference type="ARBA" id="ARBA00023324"/>
    </source>
</evidence>
<reference evidence="24" key="1">
    <citation type="submission" date="2023-03" db="UniProtKB">
        <authorList>
            <consortium name="EnsemblPlants"/>
        </authorList>
    </citation>
    <scope>IDENTIFICATION</scope>
</reference>
<keyword evidence="14 21" id="KW-1015">Disulfide bond</keyword>
<evidence type="ECO:0000256" key="4">
    <source>
        <dbReference type="ARBA" id="ARBA00006873"/>
    </source>
</evidence>
<feature type="disulfide bond" evidence="21">
    <location>
        <begin position="195"/>
        <end position="226"/>
    </location>
</feature>
<dbReference type="PROSITE" id="PS50873">
    <property type="entry name" value="PEROXIDASE_4"/>
    <property type="match status" value="1"/>
</dbReference>
<comment type="subcellular location">
    <subcellularLocation>
        <location evidence="3 22">Secreted</location>
    </subcellularLocation>
</comment>
<keyword evidence="15" id="KW-0325">Glycoprotein</keyword>
<feature type="site" description="Transition state stabilizer" evidence="20">
    <location>
        <position position="61"/>
    </location>
</feature>
<dbReference type="KEGG" id="cmo:103495454"/>
<feature type="binding site" evidence="19">
    <location>
        <position position="69"/>
    </location>
    <ligand>
        <name>Ca(2+)</name>
        <dbReference type="ChEBI" id="CHEBI:29108"/>
        <label>1</label>
    </ligand>
</feature>
<keyword evidence="10 22" id="KW-0732">Signal</keyword>
<keyword evidence="9 19" id="KW-0479">Metal-binding</keyword>
<evidence type="ECO:0000256" key="8">
    <source>
        <dbReference type="ARBA" id="ARBA00022617"/>
    </source>
</evidence>
<keyword evidence="6 22" id="KW-0964">Secreted</keyword>
<evidence type="ECO:0000256" key="21">
    <source>
        <dbReference type="PIRSR" id="PIRSR600823-5"/>
    </source>
</evidence>
<dbReference type="EC" id="1.11.1.7" evidence="5 22"/>
<feature type="domain" description="Plant heme peroxidase family profile" evidence="23">
    <location>
        <begin position="24"/>
        <end position="324"/>
    </location>
</feature>
<dbReference type="FunFam" id="1.10.420.10:FF:000010">
    <property type="entry name" value="Peroxidase"/>
    <property type="match status" value="1"/>
</dbReference>
<evidence type="ECO:0000256" key="2">
    <source>
        <dbReference type="ARBA" id="ARBA00002322"/>
    </source>
</evidence>
<sequence length="324" mass="34972">MAKLMVLLNLLLFLGCFASISQGQLQFGFYAQSCPNAKSIVRSVVNDAIRNDATMAAVLLRLHFHDCFVEGCDGSILVDNGARSEKLAFGHQGVRGFDVIERAKRELETRCPGIVSCADIVAMAARDAIVSANGPDYDIPTGRRDGRVSDVSLASELPDVSDSIDVLKRKFAEKGMNEKDLVLLTAAHTIGTTACFFMTNRLYSFPGGGSDPSINPALLPELQSQCPRNGDVNVRLGIDRGSPGKFDISILQNIRNGFAVLASDASLNDDPSTRAIMDSYFSPLSPILGPSFQRDFINSILRMGQIGTKTGSQGEIRRVCSAFN</sequence>
<evidence type="ECO:0000313" key="25">
    <source>
        <dbReference type="Proteomes" id="UP001652600"/>
    </source>
</evidence>
<gene>
    <name evidence="26" type="primary">LOC103495454</name>
    <name evidence="24" type="synonym">103495454</name>
</gene>
<evidence type="ECO:0000259" key="23">
    <source>
        <dbReference type="PROSITE" id="PS50873"/>
    </source>
</evidence>
<comment type="similarity">
    <text evidence="4">Belongs to the peroxidase family. Ascorbate peroxidase subfamily.</text>
</comment>
<feature type="signal peptide" evidence="22">
    <location>
        <begin position="1"/>
        <end position="23"/>
    </location>
</feature>
<accession>A0A1S3C169</accession>
<dbReference type="GO" id="GO:0140825">
    <property type="term" value="F:lactoperoxidase activity"/>
    <property type="evidence" value="ECO:0007669"/>
    <property type="project" value="UniProtKB-EC"/>
</dbReference>
<proteinExistence type="inferred from homology"/>
<dbReference type="SMR" id="A0A1S3C169"/>
<evidence type="ECO:0000256" key="20">
    <source>
        <dbReference type="PIRSR" id="PIRSR600823-4"/>
    </source>
</evidence>
<dbReference type="GeneID" id="103495454"/>
<dbReference type="GO" id="GO:0046872">
    <property type="term" value="F:metal ion binding"/>
    <property type="evidence" value="ECO:0007669"/>
    <property type="project" value="UniProtKB-UniRule"/>
</dbReference>
<name>A0A1S3C169_CUCME</name>
<reference evidence="26" key="2">
    <citation type="submission" date="2025-04" db="UniProtKB">
        <authorList>
            <consortium name="RefSeq"/>
        </authorList>
    </citation>
    <scope>IDENTIFICATION</scope>
</reference>
<dbReference type="EnsemblPlants" id="MELO3C018672.2.1">
    <property type="protein sequence ID" value="MELO3C018672.2.1"/>
    <property type="gene ID" value="MELO3C018672.2"/>
</dbReference>
<feature type="binding site" evidence="19">
    <location>
        <position position="73"/>
    </location>
    <ligand>
        <name>Ca(2+)</name>
        <dbReference type="ChEBI" id="CHEBI:29108"/>
        <label>1</label>
    </ligand>
</feature>
<comment type="similarity">
    <text evidence="22">Belongs to the peroxidase family. Classical plant (class III) peroxidase subfamily.</text>
</comment>
<dbReference type="SUPFAM" id="SSF48113">
    <property type="entry name" value="Heme-dependent peroxidases"/>
    <property type="match status" value="1"/>
</dbReference>
<keyword evidence="16 22" id="KW-0376">Hydrogen peroxide</keyword>
<comment type="cofactor">
    <cofactor evidence="19 22">
        <name>Ca(2+)</name>
        <dbReference type="ChEBI" id="CHEBI:29108"/>
    </cofactor>
    <text evidence="19 22">Binds 2 calcium ions per subunit.</text>
</comment>
<evidence type="ECO:0000256" key="19">
    <source>
        <dbReference type="PIRSR" id="PIRSR600823-3"/>
    </source>
</evidence>
<comment type="cofactor">
    <cofactor evidence="19 22">
        <name>heme b</name>
        <dbReference type="ChEBI" id="CHEBI:60344"/>
    </cofactor>
    <text evidence="19 22">Binds 1 heme b (iron(II)-protoporphyrin IX) group per subunit.</text>
</comment>
<dbReference type="InterPro" id="IPR010255">
    <property type="entry name" value="Haem_peroxidase_sf"/>
</dbReference>
<evidence type="ECO:0000256" key="17">
    <source>
        <dbReference type="PIRSR" id="PIRSR600823-1"/>
    </source>
</evidence>
<dbReference type="InParanoid" id="A0A1S3C169"/>
<dbReference type="FunFam" id="1.10.520.10:FF:000006">
    <property type="entry name" value="Peroxidase"/>
    <property type="match status" value="1"/>
</dbReference>
<organism evidence="25 26">
    <name type="scientific">Cucumis melo</name>
    <name type="common">Muskmelon</name>
    <dbReference type="NCBI Taxonomy" id="3656"/>
    <lineage>
        <taxon>Eukaryota</taxon>
        <taxon>Viridiplantae</taxon>
        <taxon>Streptophyta</taxon>
        <taxon>Embryophyta</taxon>
        <taxon>Tracheophyta</taxon>
        <taxon>Spermatophyta</taxon>
        <taxon>Magnoliopsida</taxon>
        <taxon>eudicotyledons</taxon>
        <taxon>Gunneridae</taxon>
        <taxon>Pentapetalae</taxon>
        <taxon>rosids</taxon>
        <taxon>fabids</taxon>
        <taxon>Cucurbitales</taxon>
        <taxon>Cucurbitaceae</taxon>
        <taxon>Benincaseae</taxon>
        <taxon>Cucumis</taxon>
    </lineage>
</organism>
<evidence type="ECO:0000256" key="3">
    <source>
        <dbReference type="ARBA" id="ARBA00004613"/>
    </source>
</evidence>
<dbReference type="OrthoDB" id="2113341at2759"/>
<evidence type="ECO:0000256" key="14">
    <source>
        <dbReference type="ARBA" id="ARBA00023157"/>
    </source>
</evidence>
<dbReference type="PANTHER" id="PTHR31235">
    <property type="entry name" value="PEROXIDASE 25-RELATED"/>
    <property type="match status" value="1"/>
</dbReference>
<dbReference type="GO" id="GO:0042744">
    <property type="term" value="P:hydrogen peroxide catabolic process"/>
    <property type="evidence" value="ECO:0007669"/>
    <property type="project" value="UniProtKB-KW"/>
</dbReference>
<dbReference type="InterPro" id="IPR033905">
    <property type="entry name" value="Secretory_peroxidase"/>
</dbReference>
<dbReference type="GO" id="GO:0006979">
    <property type="term" value="P:response to oxidative stress"/>
    <property type="evidence" value="ECO:0007669"/>
    <property type="project" value="UniProtKB-UniRule"/>
</dbReference>
<dbReference type="PRINTS" id="PR00461">
    <property type="entry name" value="PLPEROXIDASE"/>
</dbReference>
<feature type="binding site" evidence="18">
    <location>
        <position position="158"/>
    </location>
    <ligand>
        <name>substrate</name>
    </ligand>
</feature>
<evidence type="ECO:0000256" key="11">
    <source>
        <dbReference type="ARBA" id="ARBA00022837"/>
    </source>
</evidence>
<comment type="catalytic activity">
    <reaction evidence="1 22">
        <text>2 a phenolic donor + H2O2 = 2 a phenolic radical donor + 2 H2O</text>
        <dbReference type="Rhea" id="RHEA:56136"/>
        <dbReference type="ChEBI" id="CHEBI:15377"/>
        <dbReference type="ChEBI" id="CHEBI:16240"/>
        <dbReference type="ChEBI" id="CHEBI:139520"/>
        <dbReference type="ChEBI" id="CHEBI:139521"/>
        <dbReference type="EC" id="1.11.1.7"/>
    </reaction>
</comment>
<feature type="binding site" evidence="19">
    <location>
        <position position="189"/>
    </location>
    <ligand>
        <name>Ca(2+)</name>
        <dbReference type="ChEBI" id="CHEBI:29108"/>
        <label>2</label>
    </ligand>
</feature>
<evidence type="ECO:0000256" key="7">
    <source>
        <dbReference type="ARBA" id="ARBA00022559"/>
    </source>
</evidence>
<keyword evidence="12 22" id="KW-0560">Oxidoreductase</keyword>